<sequence length="109" mass="12320">MMYGILFFLATVTMIIGAKKIVSNMANFKHKYVKNRWLWGIASMLFLALGILVVPEKVAPIRTVLIAFAIFDAMVFFEMSRIAIEQAMAVHDTINEKKLVAIREAKNGK</sequence>
<feature type="transmembrane region" description="Helical" evidence="1">
    <location>
        <begin position="6"/>
        <end position="25"/>
    </location>
</feature>
<keyword evidence="1" id="KW-1133">Transmembrane helix</keyword>
<evidence type="ECO:0000313" key="3">
    <source>
        <dbReference type="Proteomes" id="UP001522450"/>
    </source>
</evidence>
<reference evidence="2 3" key="1">
    <citation type="journal article" date="2022" name="Microbiol. Res.">
        <title>Comparative genome analysis, predicted lifestyle and antimicrobial strategies of Lactococcus carnosus and Lactococcus paracarnosus isolated from meat.</title>
        <authorList>
            <person name="Werum V."/>
            <person name="Ehrmann M."/>
            <person name="Vogel R."/>
            <person name="Hilgarth M."/>
        </authorList>
    </citation>
    <scope>NUCLEOTIDE SEQUENCE [LARGE SCALE GENOMIC DNA]</scope>
    <source>
        <strain evidence="2 3">TMW22177</strain>
    </source>
</reference>
<name>A0ABT0AUP3_9LACT</name>
<dbReference type="Proteomes" id="UP001522450">
    <property type="component" value="Unassembled WGS sequence"/>
</dbReference>
<organism evidence="2 3">
    <name type="scientific">Pseudolactococcus carnosus</name>
    <dbReference type="NCBI Taxonomy" id="2749961"/>
    <lineage>
        <taxon>Bacteria</taxon>
        <taxon>Bacillati</taxon>
        <taxon>Bacillota</taxon>
        <taxon>Bacilli</taxon>
        <taxon>Lactobacillales</taxon>
        <taxon>Streptococcaceae</taxon>
        <taxon>Pseudolactococcus</taxon>
    </lineage>
</organism>
<feature type="transmembrane region" description="Helical" evidence="1">
    <location>
        <begin position="61"/>
        <end position="79"/>
    </location>
</feature>
<keyword evidence="3" id="KW-1185">Reference proteome</keyword>
<proteinExistence type="predicted"/>
<feature type="transmembrane region" description="Helical" evidence="1">
    <location>
        <begin position="37"/>
        <end position="55"/>
    </location>
</feature>
<gene>
    <name evidence="2" type="ORF">GYN21_09415</name>
</gene>
<protein>
    <submittedName>
        <fullName evidence="2">Uncharacterized protein</fullName>
    </submittedName>
</protein>
<dbReference type="EMBL" id="JAAECS010000010">
    <property type="protein sequence ID" value="MCJ1990430.1"/>
    <property type="molecule type" value="Genomic_DNA"/>
</dbReference>
<keyword evidence="1" id="KW-0472">Membrane</keyword>
<accession>A0ABT0AUP3</accession>
<evidence type="ECO:0000313" key="2">
    <source>
        <dbReference type="EMBL" id="MCJ1990430.1"/>
    </source>
</evidence>
<keyword evidence="1" id="KW-0812">Transmembrane</keyword>
<comment type="caution">
    <text evidence="2">The sequence shown here is derived from an EMBL/GenBank/DDBJ whole genome shotgun (WGS) entry which is preliminary data.</text>
</comment>
<evidence type="ECO:0000256" key="1">
    <source>
        <dbReference type="SAM" id="Phobius"/>
    </source>
</evidence>